<evidence type="ECO:0000313" key="1">
    <source>
        <dbReference type="EMBL" id="CAA9463776.1"/>
    </source>
</evidence>
<sequence length="41" mass="4433">MAAVPCHQVSWIGRGTLGLNSCHIAYSYASTFRDLLIIAPV</sequence>
<accession>A0A6J4RCG1</accession>
<dbReference type="EMBL" id="CADCVF010000064">
    <property type="protein sequence ID" value="CAA9463776.1"/>
    <property type="molecule type" value="Genomic_DNA"/>
</dbReference>
<proteinExistence type="predicted"/>
<name>A0A6J4RCG1_9ACTN</name>
<reference evidence="1" key="1">
    <citation type="submission" date="2020-02" db="EMBL/GenBank/DDBJ databases">
        <authorList>
            <person name="Meier V. D."/>
        </authorList>
    </citation>
    <scope>NUCLEOTIDE SEQUENCE</scope>
    <source>
        <strain evidence="1">AVDCRST_MAG58</strain>
    </source>
</reference>
<organism evidence="1">
    <name type="scientific">uncultured Rubrobacteraceae bacterium</name>
    <dbReference type="NCBI Taxonomy" id="349277"/>
    <lineage>
        <taxon>Bacteria</taxon>
        <taxon>Bacillati</taxon>
        <taxon>Actinomycetota</taxon>
        <taxon>Rubrobacteria</taxon>
        <taxon>Rubrobacterales</taxon>
        <taxon>Rubrobacteraceae</taxon>
        <taxon>environmental samples</taxon>
    </lineage>
</organism>
<dbReference type="AlphaFoldDB" id="A0A6J4RCG1"/>
<gene>
    <name evidence="1" type="ORF">AVDCRST_MAG58-3055</name>
</gene>
<protein>
    <submittedName>
        <fullName evidence="1">Uncharacterized protein</fullName>
    </submittedName>
</protein>